<feature type="compositionally biased region" description="Basic and acidic residues" evidence="1">
    <location>
        <begin position="1"/>
        <end position="13"/>
    </location>
</feature>
<protein>
    <submittedName>
        <fullName evidence="2">Uncharacterized protein</fullName>
    </submittedName>
</protein>
<feature type="region of interest" description="Disordered" evidence="1">
    <location>
        <begin position="1"/>
        <end position="33"/>
    </location>
</feature>
<dbReference type="EMBL" id="KQ763446">
    <property type="protein sequence ID" value="OAD55074.1"/>
    <property type="molecule type" value="Genomic_DNA"/>
</dbReference>
<organism evidence="2 3">
    <name type="scientific">Eufriesea mexicana</name>
    <dbReference type="NCBI Taxonomy" id="516756"/>
    <lineage>
        <taxon>Eukaryota</taxon>
        <taxon>Metazoa</taxon>
        <taxon>Ecdysozoa</taxon>
        <taxon>Arthropoda</taxon>
        <taxon>Hexapoda</taxon>
        <taxon>Insecta</taxon>
        <taxon>Pterygota</taxon>
        <taxon>Neoptera</taxon>
        <taxon>Endopterygota</taxon>
        <taxon>Hymenoptera</taxon>
        <taxon>Apocrita</taxon>
        <taxon>Aculeata</taxon>
        <taxon>Apoidea</taxon>
        <taxon>Anthophila</taxon>
        <taxon>Apidae</taxon>
        <taxon>Eufriesea</taxon>
    </lineage>
</organism>
<gene>
    <name evidence="2" type="ORF">WN48_05609</name>
</gene>
<dbReference type="Proteomes" id="UP000250275">
    <property type="component" value="Unassembled WGS sequence"/>
</dbReference>
<reference evidence="2 3" key="1">
    <citation type="submission" date="2015-07" db="EMBL/GenBank/DDBJ databases">
        <title>The genome of Eufriesea mexicana.</title>
        <authorList>
            <person name="Pan H."/>
            <person name="Kapheim K."/>
        </authorList>
    </citation>
    <scope>NUCLEOTIDE SEQUENCE [LARGE SCALE GENOMIC DNA]</scope>
    <source>
        <strain evidence="2">0111107269</strain>
        <tissue evidence="2">Whole body</tissue>
    </source>
</reference>
<evidence type="ECO:0000313" key="3">
    <source>
        <dbReference type="Proteomes" id="UP000250275"/>
    </source>
</evidence>
<keyword evidence="3" id="KW-1185">Reference proteome</keyword>
<proteinExistence type="predicted"/>
<name>A0A310SCN0_9HYME</name>
<sequence length="101" mass="11117">MTNRRGELSRSTDENPASFQSFRHAPSAAPSFDATSISRRTSFARLVQPRPPAFLFAIADGPSSMALCSFSFLDAWSTESRLTPLHAFSGIFSRQNSSSER</sequence>
<dbReference type="AlphaFoldDB" id="A0A310SCN0"/>
<evidence type="ECO:0000313" key="2">
    <source>
        <dbReference type="EMBL" id="OAD55074.1"/>
    </source>
</evidence>
<evidence type="ECO:0000256" key="1">
    <source>
        <dbReference type="SAM" id="MobiDB-lite"/>
    </source>
</evidence>
<accession>A0A310SCN0</accession>